<proteinExistence type="predicted"/>
<reference evidence="1 2" key="1">
    <citation type="submission" date="2019-03" db="EMBL/GenBank/DDBJ databases">
        <title>Single cell metagenomics reveals metabolic interactions within the superorganism composed of flagellate Streblomastix strix and complex community of Bacteroidetes bacteria on its surface.</title>
        <authorList>
            <person name="Treitli S.C."/>
            <person name="Kolisko M."/>
            <person name="Husnik F."/>
            <person name="Keeling P."/>
            <person name="Hampl V."/>
        </authorList>
    </citation>
    <scope>NUCLEOTIDE SEQUENCE [LARGE SCALE GENOMIC DNA]</scope>
    <source>
        <strain evidence="1">ST1C</strain>
    </source>
</reference>
<dbReference type="Proteomes" id="UP000324800">
    <property type="component" value="Unassembled WGS sequence"/>
</dbReference>
<evidence type="ECO:0000313" key="1">
    <source>
        <dbReference type="EMBL" id="KAA6376988.1"/>
    </source>
</evidence>
<evidence type="ECO:0000313" key="2">
    <source>
        <dbReference type="Proteomes" id="UP000324800"/>
    </source>
</evidence>
<dbReference type="AlphaFoldDB" id="A0A5J4V2P1"/>
<organism evidence="1 2">
    <name type="scientific">Streblomastix strix</name>
    <dbReference type="NCBI Taxonomy" id="222440"/>
    <lineage>
        <taxon>Eukaryota</taxon>
        <taxon>Metamonada</taxon>
        <taxon>Preaxostyla</taxon>
        <taxon>Oxymonadida</taxon>
        <taxon>Streblomastigidae</taxon>
        <taxon>Streblomastix</taxon>
    </lineage>
</organism>
<dbReference type="OrthoDB" id="4843387at2759"/>
<name>A0A5J4V2P1_9EUKA</name>
<dbReference type="InterPro" id="IPR036397">
    <property type="entry name" value="RNaseH_sf"/>
</dbReference>
<dbReference type="Gene3D" id="3.30.420.10">
    <property type="entry name" value="Ribonuclease H-like superfamily/Ribonuclease H"/>
    <property type="match status" value="1"/>
</dbReference>
<gene>
    <name evidence="1" type="ORF">EZS28_027485</name>
</gene>
<sequence length="124" mass="14140">MGHCLRVRGVKYYLQMSLGSNLYLPIMLQELLKVDGQRLYGEKLMMQIANDPNYISRQVTNWISNNKIETTEWPSNTPDRSHKEQMFHFSRGIFAIASLEALRDLSAHCIVSLSSSEDSSTTKG</sequence>
<comment type="caution">
    <text evidence="1">The sequence shown here is derived from an EMBL/GenBank/DDBJ whole genome shotgun (WGS) entry which is preliminary data.</text>
</comment>
<protein>
    <submittedName>
        <fullName evidence="1">Uncharacterized protein</fullName>
    </submittedName>
</protein>
<dbReference type="EMBL" id="SNRW01010132">
    <property type="protein sequence ID" value="KAA6376988.1"/>
    <property type="molecule type" value="Genomic_DNA"/>
</dbReference>
<accession>A0A5J4V2P1</accession>
<dbReference type="GO" id="GO:0003676">
    <property type="term" value="F:nucleic acid binding"/>
    <property type="evidence" value="ECO:0007669"/>
    <property type="project" value="InterPro"/>
</dbReference>